<proteinExistence type="predicted"/>
<organism evidence="3 4">
    <name type="scientific">Staphylotrichum longicolle</name>
    <dbReference type="NCBI Taxonomy" id="669026"/>
    <lineage>
        <taxon>Eukaryota</taxon>
        <taxon>Fungi</taxon>
        <taxon>Dikarya</taxon>
        <taxon>Ascomycota</taxon>
        <taxon>Pezizomycotina</taxon>
        <taxon>Sordariomycetes</taxon>
        <taxon>Sordariomycetidae</taxon>
        <taxon>Sordariales</taxon>
        <taxon>Chaetomiaceae</taxon>
        <taxon>Staphylotrichum</taxon>
    </lineage>
</organism>
<dbReference type="Gene3D" id="3.40.220.10">
    <property type="entry name" value="Leucine Aminopeptidase, subunit E, domain 1"/>
    <property type="match status" value="1"/>
</dbReference>
<feature type="region of interest" description="Disordered" evidence="1">
    <location>
        <begin position="210"/>
        <end position="230"/>
    </location>
</feature>
<feature type="region of interest" description="Disordered" evidence="1">
    <location>
        <begin position="326"/>
        <end position="346"/>
    </location>
</feature>
<feature type="region of interest" description="Disordered" evidence="1">
    <location>
        <begin position="1"/>
        <end position="21"/>
    </location>
</feature>
<dbReference type="SUPFAM" id="SSF52949">
    <property type="entry name" value="Macro domain-like"/>
    <property type="match status" value="1"/>
</dbReference>
<dbReference type="InterPro" id="IPR019261">
    <property type="entry name" value="PARG_cat_microbial"/>
</dbReference>
<accession>A0AAD4HUI7</accession>
<gene>
    <name evidence="3" type="ORF">NEMBOFW57_006409</name>
</gene>
<sequence length="394" mass="42743">MGRTKPSYSQPPAAFRKDARAKKAKLTLNKVIPSLLSAHPRAREGLARSELITPDQVPPPSLQPPPTGPGPRITLRVTDTLTAAHSLLRISNHPTTATTVSECTPTSNPNNNTHLDLTNRHARVAILNMASPLSPGGGFLRGASSQEEFLCMRTTLLPSLRDEFYRLPELGAVYTPDVLVFRGAEEDVELAKRDRWFVDCVSAAMLRQPEVEEGGEDEAGDGGGLGGGGRMVLSEKDRELMRRKMGLVMGVLRAKGARRVVLGAWGCGAYGNPVGEVAKAWRSVLLGSKKGKGGGWDGIEEVVFAILVPSLAERFAEAFGEGLVREDAKDPVSQDKEQQEDPEAERVRALEEKIKEMELSAEQAKSPQLKMGLGRVIDGLREQLSSEKEVVQSQ</sequence>
<feature type="compositionally biased region" description="Pro residues" evidence="1">
    <location>
        <begin position="56"/>
        <end position="69"/>
    </location>
</feature>
<keyword evidence="4" id="KW-1185">Reference proteome</keyword>
<evidence type="ECO:0000313" key="4">
    <source>
        <dbReference type="Proteomes" id="UP001197093"/>
    </source>
</evidence>
<feature type="compositionally biased region" description="Polar residues" evidence="1">
    <location>
        <begin position="1"/>
        <end position="10"/>
    </location>
</feature>
<protein>
    <recommendedName>
        <fullName evidence="2">Microbial-type PARG catalytic domain-containing protein</fullName>
    </recommendedName>
</protein>
<dbReference type="PANTHER" id="PTHR35596">
    <property type="entry name" value="DUF2263 DOMAIN-CONTAINING PROTEIN"/>
    <property type="match status" value="1"/>
</dbReference>
<dbReference type="EMBL" id="JAHCVI010000003">
    <property type="protein sequence ID" value="KAG7286909.1"/>
    <property type="molecule type" value="Genomic_DNA"/>
</dbReference>
<dbReference type="InterPro" id="IPR043472">
    <property type="entry name" value="Macro_dom-like"/>
</dbReference>
<feature type="region of interest" description="Disordered" evidence="1">
    <location>
        <begin position="51"/>
        <end position="70"/>
    </location>
</feature>
<evidence type="ECO:0000256" key="1">
    <source>
        <dbReference type="SAM" id="MobiDB-lite"/>
    </source>
</evidence>
<evidence type="ECO:0000313" key="3">
    <source>
        <dbReference type="EMBL" id="KAG7286909.1"/>
    </source>
</evidence>
<reference evidence="3" key="1">
    <citation type="submission" date="2023-02" db="EMBL/GenBank/DDBJ databases">
        <authorList>
            <person name="Palmer J.M."/>
        </authorList>
    </citation>
    <scope>NUCLEOTIDE SEQUENCE</scope>
    <source>
        <strain evidence="3">FW57</strain>
    </source>
</reference>
<feature type="compositionally biased region" description="Gly residues" evidence="1">
    <location>
        <begin position="221"/>
        <end position="230"/>
    </location>
</feature>
<name>A0AAD4HUI7_9PEZI</name>
<feature type="domain" description="Microbial-type PARG catalytic" evidence="2">
    <location>
        <begin position="97"/>
        <end position="182"/>
    </location>
</feature>
<evidence type="ECO:0000259" key="2">
    <source>
        <dbReference type="Pfam" id="PF10021"/>
    </source>
</evidence>
<dbReference type="Proteomes" id="UP001197093">
    <property type="component" value="Unassembled WGS sequence"/>
</dbReference>
<dbReference type="AlphaFoldDB" id="A0AAD4HUI7"/>
<dbReference type="Pfam" id="PF10021">
    <property type="entry name" value="PARG_cat_microb"/>
    <property type="match status" value="1"/>
</dbReference>
<dbReference type="PANTHER" id="PTHR35596:SF1">
    <property type="entry name" value="MICROBIAL-TYPE PARG CATALYTIC DOMAIN-CONTAINING PROTEIN"/>
    <property type="match status" value="1"/>
</dbReference>
<comment type="caution">
    <text evidence="3">The sequence shown here is derived from an EMBL/GenBank/DDBJ whole genome shotgun (WGS) entry which is preliminary data.</text>
</comment>
<feature type="compositionally biased region" description="Acidic residues" evidence="1">
    <location>
        <begin position="211"/>
        <end position="220"/>
    </location>
</feature>